<dbReference type="SUPFAM" id="SSF53474">
    <property type="entry name" value="alpha/beta-Hydrolases"/>
    <property type="match status" value="1"/>
</dbReference>
<dbReference type="InterPro" id="IPR029058">
    <property type="entry name" value="AB_hydrolase_fold"/>
</dbReference>
<keyword evidence="2" id="KW-1185">Reference proteome</keyword>
<accession>A0ABW3MK49</accession>
<gene>
    <name evidence="1" type="ORF">ACFQ1S_29905</name>
</gene>
<reference evidence="2" key="1">
    <citation type="journal article" date="2019" name="Int. J. Syst. Evol. Microbiol.">
        <title>The Global Catalogue of Microorganisms (GCM) 10K type strain sequencing project: providing services to taxonomists for standard genome sequencing and annotation.</title>
        <authorList>
            <consortium name="The Broad Institute Genomics Platform"/>
            <consortium name="The Broad Institute Genome Sequencing Center for Infectious Disease"/>
            <person name="Wu L."/>
            <person name="Ma J."/>
        </authorList>
    </citation>
    <scope>NUCLEOTIDE SEQUENCE [LARGE SCALE GENOMIC DNA]</scope>
    <source>
        <strain evidence="2">JCM 31486</strain>
    </source>
</reference>
<name>A0ABW3MK49_9PSEU</name>
<dbReference type="Gene3D" id="3.40.50.1820">
    <property type="entry name" value="alpha/beta hydrolase"/>
    <property type="match status" value="1"/>
</dbReference>
<proteinExistence type="predicted"/>
<feature type="non-terminal residue" evidence="1">
    <location>
        <position position="130"/>
    </location>
</feature>
<keyword evidence="1" id="KW-0378">Hydrolase</keyword>
<comment type="caution">
    <text evidence="1">The sequence shown here is derived from an EMBL/GenBank/DDBJ whole genome shotgun (WGS) entry which is preliminary data.</text>
</comment>
<organism evidence="1 2">
    <name type="scientific">Kibdelosporangium lantanae</name>
    <dbReference type="NCBI Taxonomy" id="1497396"/>
    <lineage>
        <taxon>Bacteria</taxon>
        <taxon>Bacillati</taxon>
        <taxon>Actinomycetota</taxon>
        <taxon>Actinomycetes</taxon>
        <taxon>Pseudonocardiales</taxon>
        <taxon>Pseudonocardiaceae</taxon>
        <taxon>Kibdelosporangium</taxon>
    </lineage>
</organism>
<evidence type="ECO:0000313" key="2">
    <source>
        <dbReference type="Proteomes" id="UP001597045"/>
    </source>
</evidence>
<protein>
    <submittedName>
        <fullName evidence="1">Alpha/beta hydrolase</fullName>
    </submittedName>
</protein>
<dbReference type="EMBL" id="JBHTIS010002187">
    <property type="protein sequence ID" value="MFD1049450.1"/>
    <property type="molecule type" value="Genomic_DNA"/>
</dbReference>
<sequence>MITVLALTASVTSAAADTSVRCTQTDVPVTYALLLTGTVHGQLCLPARTPATVQLLMHGGTYNRNYWDLPYGDGRYSYQRDMAANGIATFAIDGLGSGESTQPLSELVLGTTEADALHQVVAKLRAGAVG</sequence>
<dbReference type="Proteomes" id="UP001597045">
    <property type="component" value="Unassembled WGS sequence"/>
</dbReference>
<dbReference type="GO" id="GO:0016787">
    <property type="term" value="F:hydrolase activity"/>
    <property type="evidence" value="ECO:0007669"/>
    <property type="project" value="UniProtKB-KW"/>
</dbReference>
<evidence type="ECO:0000313" key="1">
    <source>
        <dbReference type="EMBL" id="MFD1049450.1"/>
    </source>
</evidence>